<keyword evidence="1" id="KW-1015">Disulfide bond</keyword>
<keyword evidence="4" id="KW-1185">Reference proteome</keyword>
<dbReference type="Gene3D" id="4.10.400.10">
    <property type="entry name" value="Low-density Lipoprotein Receptor"/>
    <property type="match status" value="1"/>
</dbReference>
<accession>A0A811JW16</accession>
<dbReference type="AlphaFoldDB" id="A0A811JW16"/>
<proteinExistence type="predicted"/>
<dbReference type="OrthoDB" id="5870811at2759"/>
<dbReference type="Proteomes" id="UP000783686">
    <property type="component" value="Unassembled WGS sequence"/>
</dbReference>
<protein>
    <submittedName>
        <fullName evidence="3">Uncharacterized protein</fullName>
    </submittedName>
</protein>
<dbReference type="SUPFAM" id="SSF57424">
    <property type="entry name" value="LDL receptor-like module"/>
    <property type="match status" value="1"/>
</dbReference>
<dbReference type="CDD" id="cd00112">
    <property type="entry name" value="LDLa"/>
    <property type="match status" value="1"/>
</dbReference>
<dbReference type="SMART" id="SM00192">
    <property type="entry name" value="LDLa"/>
    <property type="match status" value="1"/>
</dbReference>
<gene>
    <name evidence="3" type="ORF">BOKJ2_LOCUS2133</name>
</gene>
<sequence length="213" mass="24058">MICCTVMPESTSKSPLAQKKHQALHSIKKTLEGYSDEAIRRMLGPEAIPLNEEVENKEVKVDVDTTTTSTTSAPPENEETNSLRGVFRVRADITSSSSALDEDVASPRHHRHARYSDWSSFGHHHRRRRKGCPPMHGKDQLLCPSRNSHRYDVCISREQLCDHIVDCPDGEDEDPKQCFFYKPLDDQLKTLSHAVLLLVDNVMANGNLGRNEL</sequence>
<comment type="caution">
    <text evidence="3">The sequence shown here is derived from an EMBL/GenBank/DDBJ whole genome shotgun (WGS) entry which is preliminary data.</text>
</comment>
<evidence type="ECO:0000256" key="1">
    <source>
        <dbReference type="ARBA" id="ARBA00023157"/>
    </source>
</evidence>
<dbReference type="GO" id="GO:0043410">
    <property type="term" value="P:positive regulation of MAPK cascade"/>
    <property type="evidence" value="ECO:0007669"/>
    <property type="project" value="TreeGrafter"/>
</dbReference>
<organism evidence="3 4">
    <name type="scientific">Bursaphelenchus okinawaensis</name>
    <dbReference type="NCBI Taxonomy" id="465554"/>
    <lineage>
        <taxon>Eukaryota</taxon>
        <taxon>Metazoa</taxon>
        <taxon>Ecdysozoa</taxon>
        <taxon>Nematoda</taxon>
        <taxon>Chromadorea</taxon>
        <taxon>Rhabditida</taxon>
        <taxon>Tylenchina</taxon>
        <taxon>Tylenchomorpha</taxon>
        <taxon>Aphelenchoidea</taxon>
        <taxon>Aphelenchoididae</taxon>
        <taxon>Bursaphelenchus</taxon>
    </lineage>
</organism>
<dbReference type="Proteomes" id="UP000614601">
    <property type="component" value="Unassembled WGS sequence"/>
</dbReference>
<dbReference type="PANTHER" id="PTHR21105">
    <property type="entry name" value="GH16255P"/>
    <property type="match status" value="1"/>
</dbReference>
<dbReference type="EMBL" id="CAJFDH010000001">
    <property type="protein sequence ID" value="CAD5207449.1"/>
    <property type="molecule type" value="Genomic_DNA"/>
</dbReference>
<dbReference type="PROSITE" id="PS01209">
    <property type="entry name" value="LDLRA_1"/>
    <property type="match status" value="1"/>
</dbReference>
<evidence type="ECO:0000313" key="3">
    <source>
        <dbReference type="EMBL" id="CAD5207449.1"/>
    </source>
</evidence>
<dbReference type="InterPro" id="IPR002172">
    <property type="entry name" value="LDrepeatLR_classA_rpt"/>
</dbReference>
<reference evidence="3" key="1">
    <citation type="submission" date="2020-09" db="EMBL/GenBank/DDBJ databases">
        <authorList>
            <person name="Kikuchi T."/>
        </authorList>
    </citation>
    <scope>NUCLEOTIDE SEQUENCE</scope>
    <source>
        <strain evidence="3">SH1</strain>
    </source>
</reference>
<dbReference type="PROSITE" id="PS50068">
    <property type="entry name" value="LDLRA_2"/>
    <property type="match status" value="1"/>
</dbReference>
<dbReference type="InterPro" id="IPR036055">
    <property type="entry name" value="LDL_receptor-like_sf"/>
</dbReference>
<dbReference type="InterPro" id="IPR023415">
    <property type="entry name" value="LDLR_class-A_CS"/>
</dbReference>
<dbReference type="EMBL" id="CAJFCW020000001">
    <property type="protein sequence ID" value="CAG9085683.1"/>
    <property type="molecule type" value="Genomic_DNA"/>
</dbReference>
<dbReference type="GO" id="GO:0043195">
    <property type="term" value="C:terminal bouton"/>
    <property type="evidence" value="ECO:0007669"/>
    <property type="project" value="TreeGrafter"/>
</dbReference>
<name>A0A811JW16_9BILA</name>
<evidence type="ECO:0000313" key="4">
    <source>
        <dbReference type="Proteomes" id="UP000614601"/>
    </source>
</evidence>
<dbReference type="GO" id="GO:0030297">
    <property type="term" value="F:transmembrane receptor protein tyrosine kinase activator activity"/>
    <property type="evidence" value="ECO:0007669"/>
    <property type="project" value="TreeGrafter"/>
</dbReference>
<dbReference type="PANTHER" id="PTHR21105:SF0">
    <property type="entry name" value="GH16255P"/>
    <property type="match status" value="1"/>
</dbReference>
<evidence type="ECO:0000256" key="2">
    <source>
        <dbReference type="PROSITE-ProRule" id="PRU00124"/>
    </source>
</evidence>
<comment type="caution">
    <text evidence="2">Lacks conserved residue(s) required for the propagation of feature annotation.</text>
</comment>